<protein>
    <submittedName>
        <fullName evidence="1">Uncharacterized protein</fullName>
    </submittedName>
</protein>
<organism evidence="1">
    <name type="scientific">viral metagenome</name>
    <dbReference type="NCBI Taxonomy" id="1070528"/>
    <lineage>
        <taxon>unclassified sequences</taxon>
        <taxon>metagenomes</taxon>
        <taxon>organismal metagenomes</taxon>
    </lineage>
</organism>
<accession>A0A6C0EZG6</accession>
<dbReference type="AlphaFoldDB" id="A0A6C0EZG6"/>
<reference evidence="1" key="1">
    <citation type="journal article" date="2020" name="Nature">
        <title>Giant virus diversity and host interactions through global metagenomics.</title>
        <authorList>
            <person name="Schulz F."/>
            <person name="Roux S."/>
            <person name="Paez-Espino D."/>
            <person name="Jungbluth S."/>
            <person name="Walsh D.A."/>
            <person name="Denef V.J."/>
            <person name="McMahon K.D."/>
            <person name="Konstantinidis K.T."/>
            <person name="Eloe-Fadrosh E.A."/>
            <person name="Kyrpides N.C."/>
            <person name="Woyke T."/>
        </authorList>
    </citation>
    <scope>NUCLEOTIDE SEQUENCE</scope>
    <source>
        <strain evidence="1">GVMAG-M-3300009163-63</strain>
    </source>
</reference>
<sequence length="135" mass="15424">MSQTRKKSAAARNRLIKQNNTLQLKGVRRQNMVLMKALSRSKPSSYSKTIKANEKMQLRQIRSQNMSLARTLKRSGMGASLVKNRMKIQLNADKRQNKELLNAVRANPSSWRKAVKRRMNSQLKAVSAQNRAVMS</sequence>
<proteinExistence type="predicted"/>
<dbReference type="EMBL" id="MN739000">
    <property type="protein sequence ID" value="QHT34458.1"/>
    <property type="molecule type" value="Genomic_DNA"/>
</dbReference>
<evidence type="ECO:0000313" key="1">
    <source>
        <dbReference type="EMBL" id="QHT34458.1"/>
    </source>
</evidence>
<name>A0A6C0EZG6_9ZZZZ</name>